<reference evidence="9 10" key="1">
    <citation type="journal article" date="2024" name="Ann. Entomol. Soc. Am.">
        <title>Genomic analyses of the southern and eastern yellowjacket wasps (Hymenoptera: Vespidae) reveal evolutionary signatures of social life.</title>
        <authorList>
            <person name="Catto M.A."/>
            <person name="Caine P.B."/>
            <person name="Orr S.E."/>
            <person name="Hunt B.G."/>
            <person name="Goodisman M.A.D."/>
        </authorList>
    </citation>
    <scope>NUCLEOTIDE SEQUENCE [LARGE SCALE GENOMIC DNA]</scope>
    <source>
        <strain evidence="9">232</strain>
        <tissue evidence="9">Head and thorax</tissue>
    </source>
</reference>
<keyword evidence="2" id="KW-0963">Cytoplasm</keyword>
<comment type="function">
    <text evidence="6">Axonemal protein which is implicated in axonemal and/or peri-axonemal structure assembly and regulates flagellum assembly and beating and therefore sperm motility.</text>
</comment>
<keyword evidence="8" id="KW-0812">Transmembrane</keyword>
<dbReference type="InterPro" id="IPR019734">
    <property type="entry name" value="TPR_rpt"/>
</dbReference>
<comment type="caution">
    <text evidence="9">The sequence shown here is derived from an EMBL/GenBank/DDBJ whole genome shotgun (WGS) entry which is preliminary data.</text>
</comment>
<evidence type="ECO:0000313" key="9">
    <source>
        <dbReference type="EMBL" id="KAL2721250.1"/>
    </source>
</evidence>
<dbReference type="PROSITE" id="PS50005">
    <property type="entry name" value="TPR"/>
    <property type="match status" value="1"/>
</dbReference>
<dbReference type="GO" id="GO:0005737">
    <property type="term" value="C:cytoplasm"/>
    <property type="evidence" value="ECO:0007669"/>
    <property type="project" value="UniProtKB-SubCell"/>
</dbReference>
<proteinExistence type="predicted"/>
<dbReference type="InterPro" id="IPR051476">
    <property type="entry name" value="Bac_ResReg_Asp_Phosphatase"/>
</dbReference>
<gene>
    <name evidence="9" type="ORF">V1477_020070</name>
</gene>
<sequence length="536" mass="63370">MIHKNWNYCKDLFDDRNYEEFFKRDHIDEIYKRSLFTRDKIKNLTQAELHNVKKIRKDLKAMLPMIPFSEVKRFHLKHNEAVIDELKEEGLEEAADFIKKLIDFNEEKRNIAGPGTSIWTKPRLMDQRDLLNNLKEALIAIENAKKMEQWTEASNFWIKISLFFQSQGPDWWWVTKTLYQNALKAAESVKEDKGYNITVARYLYGRFLFMIGYYGIFYLLNDNKKEIIIKISLAILVTIEAEWLKALEYLDIARDASEEKIWKVTYTLDEKQKTIFKESCALIYKILIGLVQRIDEEDSEFAIQACNEALERAKDSNLICFKLAGNYDYIANALYELGRAHLRYGYVKEALQEFSKLLAIVKRIPDPKGICNAHMELAFAYKEIDDTENTEKHLQLFRKNATQFNLPYKLAQAHYYTGEYLLNQMKPNLATSHLEKAFSLYYDLGYIEEADQARFITGISRGQEQINRFINLILECGEHNQYALLKMCNWKSNRDIFWTDKQRDIDTDYPYEYCEYFTYPVPSILNNSTKENLESQ</sequence>
<keyword evidence="10" id="KW-1185">Reference proteome</keyword>
<feature type="transmembrane region" description="Helical" evidence="8">
    <location>
        <begin position="203"/>
        <end position="221"/>
    </location>
</feature>
<evidence type="ECO:0000256" key="5">
    <source>
        <dbReference type="ARBA" id="ARBA00040665"/>
    </source>
</evidence>
<dbReference type="Proteomes" id="UP001607303">
    <property type="component" value="Unassembled WGS sequence"/>
</dbReference>
<evidence type="ECO:0000256" key="7">
    <source>
        <dbReference type="PROSITE-ProRule" id="PRU00339"/>
    </source>
</evidence>
<evidence type="ECO:0000256" key="3">
    <source>
        <dbReference type="ARBA" id="ARBA00022737"/>
    </source>
</evidence>
<evidence type="ECO:0000256" key="6">
    <source>
        <dbReference type="ARBA" id="ARBA00044739"/>
    </source>
</evidence>
<dbReference type="PANTHER" id="PTHR46630:SF1">
    <property type="entry name" value="TETRATRICOPEPTIDE REPEAT PROTEIN 29"/>
    <property type="match status" value="1"/>
</dbReference>
<dbReference type="PANTHER" id="PTHR46630">
    <property type="entry name" value="TETRATRICOPEPTIDE REPEAT PROTEIN 29"/>
    <property type="match status" value="1"/>
</dbReference>
<dbReference type="AlphaFoldDB" id="A0ABD2ANN3"/>
<keyword evidence="3" id="KW-0677">Repeat</keyword>
<evidence type="ECO:0000256" key="1">
    <source>
        <dbReference type="ARBA" id="ARBA00004496"/>
    </source>
</evidence>
<evidence type="ECO:0000256" key="2">
    <source>
        <dbReference type="ARBA" id="ARBA00022490"/>
    </source>
</evidence>
<organism evidence="9 10">
    <name type="scientific">Vespula maculifrons</name>
    <name type="common">Eastern yellow jacket</name>
    <name type="synonym">Wasp</name>
    <dbReference type="NCBI Taxonomy" id="7453"/>
    <lineage>
        <taxon>Eukaryota</taxon>
        <taxon>Metazoa</taxon>
        <taxon>Ecdysozoa</taxon>
        <taxon>Arthropoda</taxon>
        <taxon>Hexapoda</taxon>
        <taxon>Insecta</taxon>
        <taxon>Pterygota</taxon>
        <taxon>Neoptera</taxon>
        <taxon>Endopterygota</taxon>
        <taxon>Hymenoptera</taxon>
        <taxon>Apocrita</taxon>
        <taxon>Aculeata</taxon>
        <taxon>Vespoidea</taxon>
        <taxon>Vespidae</taxon>
        <taxon>Vespinae</taxon>
        <taxon>Vespula</taxon>
    </lineage>
</organism>
<evidence type="ECO:0000256" key="4">
    <source>
        <dbReference type="ARBA" id="ARBA00022803"/>
    </source>
</evidence>
<comment type="subcellular location">
    <subcellularLocation>
        <location evidence="1">Cytoplasm</location>
    </subcellularLocation>
</comment>
<dbReference type="InterPro" id="IPR011990">
    <property type="entry name" value="TPR-like_helical_dom_sf"/>
</dbReference>
<keyword evidence="4 7" id="KW-0802">TPR repeat</keyword>
<keyword evidence="8" id="KW-1133">Transmembrane helix</keyword>
<keyword evidence="8" id="KW-0472">Membrane</keyword>
<name>A0ABD2ANN3_VESMC</name>
<accession>A0ABD2ANN3</accession>
<evidence type="ECO:0000313" key="10">
    <source>
        <dbReference type="Proteomes" id="UP001607303"/>
    </source>
</evidence>
<dbReference type="Gene3D" id="1.25.40.10">
    <property type="entry name" value="Tetratricopeptide repeat domain"/>
    <property type="match status" value="1"/>
</dbReference>
<dbReference type="EMBL" id="JAYRBN010000116">
    <property type="protein sequence ID" value="KAL2721250.1"/>
    <property type="molecule type" value="Genomic_DNA"/>
</dbReference>
<feature type="repeat" description="TPR" evidence="7">
    <location>
        <begin position="331"/>
        <end position="364"/>
    </location>
</feature>
<dbReference type="SUPFAM" id="SSF48452">
    <property type="entry name" value="TPR-like"/>
    <property type="match status" value="1"/>
</dbReference>
<protein>
    <recommendedName>
        <fullName evidence="5">Tetratricopeptide repeat protein 29</fullName>
    </recommendedName>
</protein>
<evidence type="ECO:0000256" key="8">
    <source>
        <dbReference type="SAM" id="Phobius"/>
    </source>
</evidence>